<dbReference type="Pfam" id="PF24626">
    <property type="entry name" value="SH3_Tf2-1"/>
    <property type="match status" value="1"/>
</dbReference>
<keyword evidence="3" id="KW-1185">Reference proteome</keyword>
<sequence>MALFEALYGRRCRSPIVWFEVGHESMEKGRLIRDSLRTAQSLKKSYVDVRRRDVEFDVHHWIYLKISPMKGVMRFGNKGKLSPHCIGPYQIFRRVGKVAYELNLPND</sequence>
<reference evidence="2" key="1">
    <citation type="submission" date="2023-08" db="EMBL/GenBank/DDBJ databases">
        <title>A de novo genome assembly of Solanum verrucosum Schlechtendal, a Mexican diploid species geographically isolated from the other diploid A-genome species in potato relatives.</title>
        <authorList>
            <person name="Hosaka K."/>
        </authorList>
    </citation>
    <scope>NUCLEOTIDE SEQUENCE</scope>
    <source>
        <tissue evidence="2">Young leaves</tissue>
    </source>
</reference>
<evidence type="ECO:0000259" key="1">
    <source>
        <dbReference type="Pfam" id="PF24626"/>
    </source>
</evidence>
<dbReference type="Proteomes" id="UP001234989">
    <property type="component" value="Chromosome 2"/>
</dbReference>
<dbReference type="AlphaFoldDB" id="A0AAF0Q2M9"/>
<dbReference type="InterPro" id="IPR056924">
    <property type="entry name" value="SH3_Tf2-1"/>
</dbReference>
<protein>
    <recommendedName>
        <fullName evidence="1">Tf2-1-like SH3-like domain-containing protein</fullName>
    </recommendedName>
</protein>
<organism evidence="2 3">
    <name type="scientific">Solanum verrucosum</name>
    <dbReference type="NCBI Taxonomy" id="315347"/>
    <lineage>
        <taxon>Eukaryota</taxon>
        <taxon>Viridiplantae</taxon>
        <taxon>Streptophyta</taxon>
        <taxon>Embryophyta</taxon>
        <taxon>Tracheophyta</taxon>
        <taxon>Spermatophyta</taxon>
        <taxon>Magnoliopsida</taxon>
        <taxon>eudicotyledons</taxon>
        <taxon>Gunneridae</taxon>
        <taxon>Pentapetalae</taxon>
        <taxon>asterids</taxon>
        <taxon>lamiids</taxon>
        <taxon>Solanales</taxon>
        <taxon>Solanaceae</taxon>
        <taxon>Solanoideae</taxon>
        <taxon>Solaneae</taxon>
        <taxon>Solanum</taxon>
    </lineage>
</organism>
<accession>A0AAF0Q2M9</accession>
<dbReference type="PANTHER" id="PTHR46148">
    <property type="entry name" value="CHROMO DOMAIN-CONTAINING PROTEIN"/>
    <property type="match status" value="1"/>
</dbReference>
<dbReference type="EMBL" id="CP133613">
    <property type="protein sequence ID" value="WMV13695.1"/>
    <property type="molecule type" value="Genomic_DNA"/>
</dbReference>
<evidence type="ECO:0000313" key="3">
    <source>
        <dbReference type="Proteomes" id="UP001234989"/>
    </source>
</evidence>
<dbReference type="PANTHER" id="PTHR46148:SF60">
    <property type="entry name" value="CHROMO DOMAIN-CONTAINING PROTEIN"/>
    <property type="match status" value="1"/>
</dbReference>
<feature type="domain" description="Tf2-1-like SH3-like" evidence="1">
    <location>
        <begin position="61"/>
        <end position="106"/>
    </location>
</feature>
<name>A0AAF0Q2M9_SOLVR</name>
<gene>
    <name evidence="2" type="ORF">MTR67_007080</name>
</gene>
<evidence type="ECO:0000313" key="2">
    <source>
        <dbReference type="EMBL" id="WMV13695.1"/>
    </source>
</evidence>
<proteinExistence type="predicted"/>